<keyword evidence="1" id="KW-0472">Membrane</keyword>
<sequence length="174" mass="18190">MSGTLRTQAPSAGTPTLPGWALRVLFVAVALGLALVGVPERPWTAIAAALAGVTVAFPRWMTAWVLIGVLAFSSLLVSGGPSPRVLALIAGLHALHLMGAWMLVVPASARLQPAVLLPTLRRFALIQLPVQALAIVLLVVDRSTPLPQLAMVSDAMMVGLVALLAAPLLRRPPR</sequence>
<name>A0ABT8KD75_9MICO</name>
<organism evidence="2 3">
    <name type="scientific">Leifsonia williamsii</name>
    <dbReference type="NCBI Taxonomy" id="3035919"/>
    <lineage>
        <taxon>Bacteria</taxon>
        <taxon>Bacillati</taxon>
        <taxon>Actinomycetota</taxon>
        <taxon>Actinomycetes</taxon>
        <taxon>Micrococcales</taxon>
        <taxon>Microbacteriaceae</taxon>
        <taxon>Leifsonia</taxon>
    </lineage>
</organism>
<evidence type="ECO:0000313" key="2">
    <source>
        <dbReference type="EMBL" id="MDN4615415.1"/>
    </source>
</evidence>
<dbReference type="RefSeq" id="WP_301208401.1">
    <property type="nucleotide sequence ID" value="NZ_JAROCF010000001.1"/>
</dbReference>
<accession>A0ABT8KD75</accession>
<comment type="caution">
    <text evidence="2">The sequence shown here is derived from an EMBL/GenBank/DDBJ whole genome shotgun (WGS) entry which is preliminary data.</text>
</comment>
<feature type="transmembrane region" description="Helical" evidence="1">
    <location>
        <begin position="20"/>
        <end position="38"/>
    </location>
</feature>
<keyword evidence="1" id="KW-0812">Transmembrane</keyword>
<keyword evidence="3" id="KW-1185">Reference proteome</keyword>
<proteinExistence type="predicted"/>
<reference evidence="2" key="1">
    <citation type="submission" date="2023-06" db="EMBL/GenBank/DDBJ databases">
        <title>MT1 and MT2 Draft Genomes of Novel Species.</title>
        <authorList>
            <person name="Venkateswaran K."/>
        </authorList>
    </citation>
    <scope>NUCLEOTIDE SEQUENCE</scope>
    <source>
        <strain evidence="2">F6_8S_P_1B</strain>
    </source>
</reference>
<gene>
    <name evidence="2" type="ORF">P5G50_13250</name>
</gene>
<dbReference type="EMBL" id="JAROCF010000001">
    <property type="protein sequence ID" value="MDN4615415.1"/>
    <property type="molecule type" value="Genomic_DNA"/>
</dbReference>
<evidence type="ECO:0000313" key="3">
    <source>
        <dbReference type="Proteomes" id="UP001174208"/>
    </source>
</evidence>
<feature type="transmembrane region" description="Helical" evidence="1">
    <location>
        <begin position="146"/>
        <end position="169"/>
    </location>
</feature>
<protein>
    <recommendedName>
        <fullName evidence="4">Cytochrome c oxidase assembly protein</fullName>
    </recommendedName>
</protein>
<feature type="transmembrane region" description="Helical" evidence="1">
    <location>
        <begin position="45"/>
        <end position="73"/>
    </location>
</feature>
<feature type="transmembrane region" description="Helical" evidence="1">
    <location>
        <begin position="85"/>
        <end position="111"/>
    </location>
</feature>
<keyword evidence="1" id="KW-1133">Transmembrane helix</keyword>
<dbReference type="Proteomes" id="UP001174208">
    <property type="component" value="Unassembled WGS sequence"/>
</dbReference>
<evidence type="ECO:0000256" key="1">
    <source>
        <dbReference type="SAM" id="Phobius"/>
    </source>
</evidence>
<evidence type="ECO:0008006" key="4">
    <source>
        <dbReference type="Google" id="ProtNLM"/>
    </source>
</evidence>
<feature type="transmembrane region" description="Helical" evidence="1">
    <location>
        <begin position="123"/>
        <end position="140"/>
    </location>
</feature>